<accession>A0A6C0HNL7</accession>
<evidence type="ECO:0000313" key="1">
    <source>
        <dbReference type="EMBL" id="QHT81543.1"/>
    </source>
</evidence>
<sequence length="135" mass="15395">MDITSDELFITVTASNIPKPPKSIVFSLDNASIVELFEFLLEFFTDLCKYYYGNASGQVDINSLSQNQLERLNAFMASIGFNIIFTQKQATFDNCQYYSLNRYDKIPITNQTLLVELLFSIKCGQTLNIIQFSTL</sequence>
<name>A0A6C0HNL7_9ZZZZ</name>
<organism evidence="1">
    <name type="scientific">viral metagenome</name>
    <dbReference type="NCBI Taxonomy" id="1070528"/>
    <lineage>
        <taxon>unclassified sequences</taxon>
        <taxon>metagenomes</taxon>
        <taxon>organismal metagenomes</taxon>
    </lineage>
</organism>
<reference evidence="1" key="1">
    <citation type="journal article" date="2020" name="Nature">
        <title>Giant virus diversity and host interactions through global metagenomics.</title>
        <authorList>
            <person name="Schulz F."/>
            <person name="Roux S."/>
            <person name="Paez-Espino D."/>
            <person name="Jungbluth S."/>
            <person name="Walsh D.A."/>
            <person name="Denef V.J."/>
            <person name="McMahon K.D."/>
            <person name="Konstantinidis K.T."/>
            <person name="Eloe-Fadrosh E.A."/>
            <person name="Kyrpides N.C."/>
            <person name="Woyke T."/>
        </authorList>
    </citation>
    <scope>NUCLEOTIDE SEQUENCE</scope>
    <source>
        <strain evidence="1">GVMAG-M-3300023184-13</strain>
    </source>
</reference>
<proteinExistence type="predicted"/>
<dbReference type="EMBL" id="MN739984">
    <property type="protein sequence ID" value="QHT81543.1"/>
    <property type="molecule type" value="Genomic_DNA"/>
</dbReference>
<protein>
    <submittedName>
        <fullName evidence="1">Uncharacterized protein</fullName>
    </submittedName>
</protein>
<dbReference type="AlphaFoldDB" id="A0A6C0HNL7"/>